<protein>
    <recommendedName>
        <fullName evidence="8">Probable molybdenum cofactor guanylyltransferase</fullName>
        <shortName evidence="8">MoCo guanylyltransferase</shortName>
        <ecNumber evidence="8">2.7.7.77</ecNumber>
    </recommendedName>
    <alternativeName>
        <fullName evidence="8">GTP:molybdopterin guanylyltransferase</fullName>
    </alternativeName>
    <alternativeName>
        <fullName evidence="8">Mo-MPT guanylyltransferase</fullName>
    </alternativeName>
    <alternativeName>
        <fullName evidence="8">Molybdopterin guanylyltransferase</fullName>
    </alternativeName>
    <alternativeName>
        <fullName evidence="8">Molybdopterin-guanine dinucleotide synthase</fullName>
        <shortName evidence="8">MGD synthase</shortName>
    </alternativeName>
</protein>
<comment type="function">
    <text evidence="8">Transfers a GMP moiety from GTP to Mo-molybdopterin (Mo-MPT) cofactor (Moco or molybdenum cofactor) to form Mo-molybdopterin guanine dinucleotide (Mo-MGD) cofactor.</text>
</comment>
<dbReference type="InterPro" id="IPR025877">
    <property type="entry name" value="MobA-like_NTP_Trfase"/>
</dbReference>
<keyword evidence="2 8" id="KW-0808">Transferase</keyword>
<dbReference type="PANTHER" id="PTHR19136:SF81">
    <property type="entry name" value="MOLYBDENUM COFACTOR GUANYLYLTRANSFERASE"/>
    <property type="match status" value="1"/>
</dbReference>
<dbReference type="InterPro" id="IPR013482">
    <property type="entry name" value="Molybde_CF_guanTrfase"/>
</dbReference>
<accession>A0A370IN94</accession>
<comment type="subcellular location">
    <subcellularLocation>
        <location evidence="8">Cytoplasm</location>
    </subcellularLocation>
</comment>
<feature type="binding site" evidence="8">
    <location>
        <position position="58"/>
    </location>
    <ligand>
        <name>GTP</name>
        <dbReference type="ChEBI" id="CHEBI:37565"/>
    </ligand>
</feature>
<feature type="binding site" evidence="8">
    <location>
        <position position="140"/>
    </location>
    <ligand>
        <name>Mg(2+)</name>
        <dbReference type="ChEBI" id="CHEBI:18420"/>
    </ligand>
</feature>
<comment type="similarity">
    <text evidence="8">Belongs to the MobA family.</text>
</comment>
<dbReference type="GO" id="GO:0061603">
    <property type="term" value="F:molybdenum cofactor guanylyltransferase activity"/>
    <property type="evidence" value="ECO:0007669"/>
    <property type="project" value="UniProtKB-EC"/>
</dbReference>
<dbReference type="CDD" id="cd02503">
    <property type="entry name" value="MobA"/>
    <property type="match status" value="1"/>
</dbReference>
<comment type="cofactor">
    <cofactor evidence="8">
        <name>Mg(2+)</name>
        <dbReference type="ChEBI" id="CHEBI:18420"/>
    </cofactor>
</comment>
<sequence>MPVPKVPSRRRGVPTDPETEPMTAEETIDASDARRIDVGTAGVILAGGRSTRFDGGDKALASVDGVPLVVRAADAVEPLSDHLVVNCRDDQRDALADALAAVSIPTTFAPDPMADRGPLFGLRTALRHADARYAVVVPCDMPALTTAFLAHLAARAEGSTGAAVRWDGAVEPLPLAVHVRAGEVACTETLRDGRHDLRSLVEALSPAFVSESTAAAHGAPAILRDVDTRADLGSVARE</sequence>
<keyword evidence="6 8" id="KW-0342">GTP-binding</keyword>
<dbReference type="OrthoDB" id="28434at2157"/>
<evidence type="ECO:0000259" key="10">
    <source>
        <dbReference type="Pfam" id="PF12804"/>
    </source>
</evidence>
<dbReference type="Gene3D" id="3.90.550.10">
    <property type="entry name" value="Spore Coat Polysaccharide Biosynthesis Protein SpsA, Chain A"/>
    <property type="match status" value="1"/>
</dbReference>
<proteinExistence type="inferred from homology"/>
<evidence type="ECO:0000256" key="5">
    <source>
        <dbReference type="ARBA" id="ARBA00022842"/>
    </source>
</evidence>
<dbReference type="RefSeq" id="WP_092531662.1">
    <property type="nucleotide sequence ID" value="NZ_FNKQ01000001.1"/>
</dbReference>
<keyword evidence="1 8" id="KW-0963">Cytoplasm</keyword>
<dbReference type="PANTHER" id="PTHR19136">
    <property type="entry name" value="MOLYBDENUM COFACTOR GUANYLYLTRANSFERASE"/>
    <property type="match status" value="1"/>
</dbReference>
<evidence type="ECO:0000256" key="6">
    <source>
        <dbReference type="ARBA" id="ARBA00023134"/>
    </source>
</evidence>
<comment type="domain">
    <text evidence="8">The N-terminal domain determines nucleotide recognition and specific binding, while the C-terminal domain determines the specific binding to the target protein.</text>
</comment>
<evidence type="ECO:0000256" key="7">
    <source>
        <dbReference type="ARBA" id="ARBA00023150"/>
    </source>
</evidence>
<gene>
    <name evidence="8" type="primary">mobA</name>
    <name evidence="11" type="ORF">DWB78_10575</name>
</gene>
<dbReference type="EC" id="2.7.7.77" evidence="8"/>
<evidence type="ECO:0000256" key="1">
    <source>
        <dbReference type="ARBA" id="ARBA00022490"/>
    </source>
</evidence>
<dbReference type="HAMAP" id="MF_00316">
    <property type="entry name" value="MobA"/>
    <property type="match status" value="1"/>
</dbReference>
<dbReference type="InterPro" id="IPR029044">
    <property type="entry name" value="Nucleotide-diphossugar_trans"/>
</dbReference>
<evidence type="ECO:0000313" key="12">
    <source>
        <dbReference type="Proteomes" id="UP000255421"/>
    </source>
</evidence>
<dbReference type="GO" id="GO:0046872">
    <property type="term" value="F:metal ion binding"/>
    <property type="evidence" value="ECO:0007669"/>
    <property type="project" value="UniProtKB-KW"/>
</dbReference>
<keyword evidence="3 8" id="KW-0479">Metal-binding</keyword>
<name>A0A370IN94_9EURY</name>
<evidence type="ECO:0000256" key="9">
    <source>
        <dbReference type="SAM" id="MobiDB-lite"/>
    </source>
</evidence>
<evidence type="ECO:0000256" key="3">
    <source>
        <dbReference type="ARBA" id="ARBA00022723"/>
    </source>
</evidence>
<evidence type="ECO:0000256" key="8">
    <source>
        <dbReference type="HAMAP-Rule" id="MF_00316"/>
    </source>
</evidence>
<keyword evidence="12" id="KW-1185">Reference proteome</keyword>
<evidence type="ECO:0000313" key="11">
    <source>
        <dbReference type="EMBL" id="RDI72122.1"/>
    </source>
</evidence>
<organism evidence="11 12">
    <name type="scientific">Halopelagius longus</name>
    <dbReference type="NCBI Taxonomy" id="1236180"/>
    <lineage>
        <taxon>Archaea</taxon>
        <taxon>Methanobacteriati</taxon>
        <taxon>Methanobacteriota</taxon>
        <taxon>Stenosarchaea group</taxon>
        <taxon>Halobacteria</taxon>
        <taxon>Halobacteriales</taxon>
        <taxon>Haloferacaceae</taxon>
    </lineage>
</organism>
<keyword evidence="5 8" id="KW-0460">Magnesium</keyword>
<feature type="domain" description="MobA-like NTP transferase" evidence="10">
    <location>
        <begin position="42"/>
        <end position="204"/>
    </location>
</feature>
<dbReference type="GO" id="GO:0006777">
    <property type="term" value="P:Mo-molybdopterin cofactor biosynthetic process"/>
    <property type="evidence" value="ECO:0007669"/>
    <property type="project" value="UniProtKB-KW"/>
</dbReference>
<comment type="catalytic activity">
    <reaction evidence="8">
        <text>Mo-molybdopterin + GTP + H(+) = Mo-molybdopterin guanine dinucleotide + diphosphate</text>
        <dbReference type="Rhea" id="RHEA:34243"/>
        <dbReference type="ChEBI" id="CHEBI:15378"/>
        <dbReference type="ChEBI" id="CHEBI:33019"/>
        <dbReference type="ChEBI" id="CHEBI:37565"/>
        <dbReference type="ChEBI" id="CHEBI:71302"/>
        <dbReference type="ChEBI" id="CHEBI:71310"/>
        <dbReference type="EC" id="2.7.7.77"/>
    </reaction>
</comment>
<evidence type="ECO:0000256" key="4">
    <source>
        <dbReference type="ARBA" id="ARBA00022741"/>
    </source>
</evidence>
<dbReference type="SUPFAM" id="SSF53448">
    <property type="entry name" value="Nucleotide-diphospho-sugar transferases"/>
    <property type="match status" value="1"/>
</dbReference>
<comment type="caution">
    <text evidence="11">The sequence shown here is derived from an EMBL/GenBank/DDBJ whole genome shotgun (WGS) entry which is preliminary data.</text>
</comment>
<feature type="binding site" evidence="8">
    <location>
        <begin position="45"/>
        <end position="47"/>
    </location>
    <ligand>
        <name>GTP</name>
        <dbReference type="ChEBI" id="CHEBI:37565"/>
    </ligand>
</feature>
<dbReference type="Pfam" id="PF12804">
    <property type="entry name" value="NTP_transf_3"/>
    <property type="match status" value="1"/>
</dbReference>
<dbReference type="GO" id="GO:0005525">
    <property type="term" value="F:GTP binding"/>
    <property type="evidence" value="ECO:0007669"/>
    <property type="project" value="UniProtKB-UniRule"/>
</dbReference>
<feature type="binding site" evidence="8">
    <location>
        <position position="86"/>
    </location>
    <ligand>
        <name>GTP</name>
        <dbReference type="ChEBI" id="CHEBI:37565"/>
    </ligand>
</feature>
<keyword evidence="7 8" id="KW-0501">Molybdenum cofactor biosynthesis</keyword>
<keyword evidence="4 8" id="KW-0547">Nucleotide-binding</keyword>
<evidence type="ECO:0000256" key="2">
    <source>
        <dbReference type="ARBA" id="ARBA00022679"/>
    </source>
</evidence>
<dbReference type="EMBL" id="QQST01000001">
    <property type="protein sequence ID" value="RDI72122.1"/>
    <property type="molecule type" value="Genomic_DNA"/>
</dbReference>
<feature type="region of interest" description="Disordered" evidence="9">
    <location>
        <begin position="1"/>
        <end position="24"/>
    </location>
</feature>
<dbReference type="AlphaFoldDB" id="A0A370IN94"/>
<keyword evidence="11" id="KW-0548">Nucleotidyltransferase</keyword>
<comment type="caution">
    <text evidence="8">Lacks conserved residue(s) required for the propagation of feature annotation.</text>
</comment>
<dbReference type="GO" id="GO:0005737">
    <property type="term" value="C:cytoplasm"/>
    <property type="evidence" value="ECO:0007669"/>
    <property type="project" value="UniProtKB-SubCell"/>
</dbReference>
<reference evidence="11 12" key="1">
    <citation type="submission" date="2018-07" db="EMBL/GenBank/DDBJ databases">
        <title>Genome sequence of extremly halophilic archaeon Halopelagius longus strain BC12-B1.</title>
        <authorList>
            <person name="Zhang X."/>
        </authorList>
    </citation>
    <scope>NUCLEOTIDE SEQUENCE [LARGE SCALE GENOMIC DNA]</scope>
    <source>
        <strain evidence="11 12">BC12-B1</strain>
    </source>
</reference>
<feature type="binding site" evidence="8">
    <location>
        <position position="140"/>
    </location>
    <ligand>
        <name>GTP</name>
        <dbReference type="ChEBI" id="CHEBI:37565"/>
    </ligand>
</feature>
<dbReference type="Proteomes" id="UP000255421">
    <property type="component" value="Unassembled WGS sequence"/>
</dbReference>